<accession>B9KF70</accession>
<evidence type="ECO:0008006" key="3">
    <source>
        <dbReference type="Google" id="ProtNLM"/>
    </source>
</evidence>
<dbReference type="EMBL" id="CP000932">
    <property type="protein sequence ID" value="ACM63705.1"/>
    <property type="molecule type" value="Genomic_DNA"/>
</dbReference>
<gene>
    <name evidence="1" type="ordered locus">Cla_0345</name>
</gene>
<dbReference type="Proteomes" id="UP000007727">
    <property type="component" value="Chromosome"/>
</dbReference>
<dbReference type="Pfam" id="PF19503">
    <property type="entry name" value="DUF6037"/>
    <property type="match status" value="1"/>
</dbReference>
<keyword evidence="2" id="KW-1185">Reference proteome</keyword>
<dbReference type="KEGG" id="cla:CLA_0345"/>
<evidence type="ECO:0000313" key="2">
    <source>
        <dbReference type="Proteomes" id="UP000007727"/>
    </source>
</evidence>
<sequence length="200" mass="23637">MMQMTNLKSLYKDIKNKQMTYCIFNYTHNGIELEIMFDINPKPFKLLIIKKHSNKTLLLDILNGFKLDIFLSKEKYQILLDILDIKGGGMIPFSTKKFFEELNSAIPHQVMQYNLSNNLRYIISQVNNLDEVNLVYIKCLIDWSKKENNKHVTEKNRKKTKYLYPDVFEIIKDKNISVVYTNNKDYSKYTSVEDIEVING</sequence>
<dbReference type="HOGENOM" id="CLU_116263_0_0_7"/>
<name>B9KF70_CAMLR</name>
<dbReference type="STRING" id="306263.Cla_0345"/>
<dbReference type="InterPro" id="IPR046100">
    <property type="entry name" value="DUF6037"/>
</dbReference>
<dbReference type="eggNOG" id="ENOG5031V34">
    <property type="taxonomic scope" value="Bacteria"/>
</dbReference>
<proteinExistence type="predicted"/>
<reference evidence="1 2" key="1">
    <citation type="journal article" date="2008" name="Foodborne Pathog. Dis.">
        <title>The complete genome sequence and analysis of the human pathogen Campylobacter lari.</title>
        <authorList>
            <person name="Miller W.G."/>
            <person name="Wang G."/>
            <person name="Binnewies T.T."/>
            <person name="Parker C.T."/>
        </authorList>
    </citation>
    <scope>NUCLEOTIDE SEQUENCE [LARGE SCALE GENOMIC DNA]</scope>
    <source>
        <strain evidence="2">RM2100 / D67 / ATCC BAA-1060</strain>
    </source>
</reference>
<evidence type="ECO:0000313" key="1">
    <source>
        <dbReference type="EMBL" id="ACM63705.1"/>
    </source>
</evidence>
<protein>
    <recommendedName>
        <fullName evidence="3">RloE</fullName>
    </recommendedName>
</protein>
<organism evidence="1 2">
    <name type="scientific">Campylobacter lari (strain RM2100 / D67 / ATCC BAA-1060)</name>
    <dbReference type="NCBI Taxonomy" id="306263"/>
    <lineage>
        <taxon>Bacteria</taxon>
        <taxon>Pseudomonadati</taxon>
        <taxon>Campylobacterota</taxon>
        <taxon>Epsilonproteobacteria</taxon>
        <taxon>Campylobacterales</taxon>
        <taxon>Campylobacteraceae</taxon>
        <taxon>Campylobacter</taxon>
    </lineage>
</organism>
<dbReference type="AlphaFoldDB" id="B9KF70"/>